<name>A0A814K3Y0_9BILA</name>
<comment type="caution">
    <text evidence="2">The sequence shown here is derived from an EMBL/GenBank/DDBJ whole genome shotgun (WGS) entry which is preliminary data.</text>
</comment>
<protein>
    <recommendedName>
        <fullName evidence="1">F-box domain-containing protein</fullName>
    </recommendedName>
</protein>
<organism evidence="2 3">
    <name type="scientific">Rotaria sordida</name>
    <dbReference type="NCBI Taxonomy" id="392033"/>
    <lineage>
        <taxon>Eukaryota</taxon>
        <taxon>Metazoa</taxon>
        <taxon>Spiralia</taxon>
        <taxon>Gnathifera</taxon>
        <taxon>Rotifera</taxon>
        <taxon>Eurotatoria</taxon>
        <taxon>Bdelloidea</taxon>
        <taxon>Philodinida</taxon>
        <taxon>Philodinidae</taxon>
        <taxon>Rotaria</taxon>
    </lineage>
</organism>
<evidence type="ECO:0000259" key="1">
    <source>
        <dbReference type="PROSITE" id="PS50181"/>
    </source>
</evidence>
<gene>
    <name evidence="2" type="ORF">PYM288_LOCUS16964</name>
</gene>
<dbReference type="AlphaFoldDB" id="A0A814K3Y0"/>
<feature type="domain" description="F-box" evidence="1">
    <location>
        <begin position="17"/>
        <end position="64"/>
    </location>
</feature>
<accession>A0A814K3Y0</accession>
<evidence type="ECO:0000313" key="2">
    <source>
        <dbReference type="EMBL" id="CAF1047386.1"/>
    </source>
</evidence>
<dbReference type="PROSITE" id="PS50181">
    <property type="entry name" value="FBOX"/>
    <property type="match status" value="1"/>
</dbReference>
<proteinExistence type="predicted"/>
<evidence type="ECO:0000313" key="3">
    <source>
        <dbReference type="Proteomes" id="UP000663854"/>
    </source>
</evidence>
<dbReference type="EMBL" id="CAJNOH010000461">
    <property type="protein sequence ID" value="CAF1047386.1"/>
    <property type="molecule type" value="Genomic_DNA"/>
</dbReference>
<reference evidence="2" key="1">
    <citation type="submission" date="2021-02" db="EMBL/GenBank/DDBJ databases">
        <authorList>
            <person name="Nowell W R."/>
        </authorList>
    </citation>
    <scope>NUCLEOTIDE SEQUENCE</scope>
</reference>
<dbReference type="Proteomes" id="UP000663854">
    <property type="component" value="Unassembled WGS sequence"/>
</dbReference>
<sequence length="488" mass="56817">MNKQYASIKMNNSNIYHLHILDLPNEILFIIFNKLKTVDALYSLMDINERFDRLVLDALHIHDLDTTNMTIKSYYDRTFSIDNHVLDRICEKILPQIHHQLNELTVEQNSMERILFTFNYPQLYSLSLVNFQEEILLQYLTGNSILHDLLTQQITHLNIDVPYELKSEASKTLSSIFVLILSLCQQLISLNFCQLFSDRKALICIFKLQSRSYMSSTLTKLKVNVARFDDCLCLLVGNLKCLSTLIIHVKQILLSLSNIDNRKKLPNLKCFSLTSIEFVSHYDKLIIPLLRRMINLEKLTVFLSVLKTYSTFIDGIELHDQILIYMPHLNKFTFNIFTAVVNRNMKINLSSNEDIQHSFIGKGCGEVGSCVHIRSEDNVGGSHVYSLPYKFEYFIHLNNSFQGDIFDTVRYLTMTDGRPFEHNLYKLISQCFPLLEQLHIANEQPQKNKQYMPILIKFPHLILLNLTEAHVDYAEQLLCDKNIHLPLM</sequence>
<dbReference type="InterPro" id="IPR001810">
    <property type="entry name" value="F-box_dom"/>
</dbReference>